<evidence type="ECO:0000313" key="18">
    <source>
        <dbReference type="Proteomes" id="UP000326759"/>
    </source>
</evidence>
<dbReference type="GO" id="GO:0043021">
    <property type="term" value="F:ribonucleoprotein complex binding"/>
    <property type="evidence" value="ECO:0007669"/>
    <property type="project" value="TreeGrafter"/>
</dbReference>
<evidence type="ECO:0000256" key="10">
    <source>
        <dbReference type="ARBA" id="ARBA00023163"/>
    </source>
</evidence>
<dbReference type="Gene3D" id="3.40.30.10">
    <property type="entry name" value="Glutaredoxin"/>
    <property type="match status" value="1"/>
</dbReference>
<comment type="subcellular location">
    <subcellularLocation>
        <location evidence="2">Cytoplasmic granule</location>
    </subcellularLocation>
    <subcellularLocation>
        <location evidence="1">Nucleus speckle</location>
    </subcellularLocation>
</comment>
<evidence type="ECO:0000313" key="17">
    <source>
        <dbReference type="EMBL" id="KAB7496585.1"/>
    </source>
</evidence>
<keyword evidence="18" id="KW-1185">Reference proteome</keyword>
<feature type="compositionally biased region" description="Acidic residues" evidence="15">
    <location>
        <begin position="39"/>
        <end position="48"/>
    </location>
</feature>
<evidence type="ECO:0000256" key="2">
    <source>
        <dbReference type="ARBA" id="ARBA00004463"/>
    </source>
</evidence>
<dbReference type="InterPro" id="IPR001202">
    <property type="entry name" value="WW_dom"/>
</dbReference>
<evidence type="ECO:0000256" key="8">
    <source>
        <dbReference type="ARBA" id="ARBA00022859"/>
    </source>
</evidence>
<evidence type="ECO:0000256" key="5">
    <source>
        <dbReference type="ARBA" id="ARBA00022588"/>
    </source>
</evidence>
<dbReference type="Proteomes" id="UP000326759">
    <property type="component" value="Unassembled WGS sequence"/>
</dbReference>
<feature type="compositionally biased region" description="Basic and acidic residues" evidence="15">
    <location>
        <begin position="233"/>
        <end position="282"/>
    </location>
</feature>
<proteinExistence type="predicted"/>
<dbReference type="PROSITE" id="PS50020">
    <property type="entry name" value="WW_DOMAIN_2"/>
    <property type="match status" value="1"/>
</dbReference>
<dbReference type="OrthoDB" id="42462at2759"/>
<accession>A0A5N5SR11</accession>
<dbReference type="Gene3D" id="2.20.70.10">
    <property type="match status" value="1"/>
</dbReference>
<feature type="compositionally biased region" description="Basic and acidic residues" evidence="15">
    <location>
        <begin position="167"/>
        <end position="181"/>
    </location>
</feature>
<evidence type="ECO:0000256" key="9">
    <source>
        <dbReference type="ARBA" id="ARBA00023015"/>
    </source>
</evidence>
<dbReference type="GO" id="GO:0045087">
    <property type="term" value="P:innate immune response"/>
    <property type="evidence" value="ECO:0007669"/>
    <property type="project" value="UniProtKB-KW"/>
</dbReference>
<sequence>MPLPKALAAKLAKRGIIKSSPSQTKETEPDVTNSAQEEIIAEDYDENPQDGTPIPQPPPPPPEKFDKFQGWYSCPNKWNVYHECSPACQEQWKEIKEIDKDYSRKRIKLLIKYPLPPHWQEILDIGLRRYYYWNTETDLVSWLPPGHPKCRVSASAAQLRKQMFEERERRLKEEGDEKKESDEEESSDEEKGVKKRRKLSAKEEADRRSSDESSAESVEEGKTSKKEKRREKRDKDRERERDKDKDRDRDRDRDRGRDRDAKERRGKERSREKRGTKRKEDADALDPMDPAAYSDCPRGTWASGLPDKNEAKTGVDSTATGPLFQMRPYPNPGAVLRANAAANNTVGPKKPT</sequence>
<dbReference type="PANTHER" id="PTHR21737">
    <property type="entry name" value="POLYGLUTAMINE BINDING PROTEIN 1/MARVEL MEMBRANE-ASSOCIATING DOMAIN CONTAINING 3"/>
    <property type="match status" value="1"/>
</dbReference>
<keyword evidence="10" id="KW-0804">Transcription</keyword>
<comment type="caution">
    <text evidence="17">The sequence shown here is derived from an EMBL/GenBank/DDBJ whole genome shotgun (WGS) entry which is preliminary data.</text>
</comment>
<keyword evidence="5" id="KW-0399">Innate immunity</keyword>
<feature type="compositionally biased region" description="Polar residues" evidence="15">
    <location>
        <begin position="19"/>
        <end position="36"/>
    </location>
</feature>
<dbReference type="AlphaFoldDB" id="A0A5N5SR11"/>
<dbReference type="GO" id="GO:0005737">
    <property type="term" value="C:cytoplasm"/>
    <property type="evidence" value="ECO:0007669"/>
    <property type="project" value="TreeGrafter"/>
</dbReference>
<organism evidence="17 18">
    <name type="scientific">Armadillidium nasatum</name>
    <dbReference type="NCBI Taxonomy" id="96803"/>
    <lineage>
        <taxon>Eukaryota</taxon>
        <taxon>Metazoa</taxon>
        <taxon>Ecdysozoa</taxon>
        <taxon>Arthropoda</taxon>
        <taxon>Crustacea</taxon>
        <taxon>Multicrustacea</taxon>
        <taxon>Malacostraca</taxon>
        <taxon>Eumalacostraca</taxon>
        <taxon>Peracarida</taxon>
        <taxon>Isopoda</taxon>
        <taxon>Oniscidea</taxon>
        <taxon>Crinocheta</taxon>
        <taxon>Armadillidiidae</taxon>
        <taxon>Armadillidium</taxon>
    </lineage>
</organism>
<dbReference type="PANTHER" id="PTHR21737:SF3">
    <property type="entry name" value="POLYGLUTAMINE-BINDING PROTEIN 1"/>
    <property type="match status" value="1"/>
</dbReference>
<evidence type="ECO:0000256" key="11">
    <source>
        <dbReference type="ARBA" id="ARBA00023187"/>
    </source>
</evidence>
<evidence type="ECO:0000256" key="12">
    <source>
        <dbReference type="ARBA" id="ARBA00023242"/>
    </source>
</evidence>
<evidence type="ECO:0000256" key="1">
    <source>
        <dbReference type="ARBA" id="ARBA00004324"/>
    </source>
</evidence>
<keyword evidence="9" id="KW-0805">Transcription regulation</keyword>
<evidence type="ECO:0000256" key="6">
    <source>
        <dbReference type="ARBA" id="ARBA00022664"/>
    </source>
</evidence>
<feature type="region of interest" description="Disordered" evidence="15">
    <location>
        <begin position="167"/>
        <end position="352"/>
    </location>
</feature>
<feature type="region of interest" description="Disordered" evidence="15">
    <location>
        <begin position="12"/>
        <end position="62"/>
    </location>
</feature>
<dbReference type="GO" id="GO:0000380">
    <property type="term" value="P:alternative mRNA splicing, via spliceosome"/>
    <property type="evidence" value="ECO:0007669"/>
    <property type="project" value="TreeGrafter"/>
</dbReference>
<evidence type="ECO:0000259" key="16">
    <source>
        <dbReference type="PROSITE" id="PS50020"/>
    </source>
</evidence>
<reference evidence="17 18" key="1">
    <citation type="journal article" date="2019" name="PLoS Biol.">
        <title>Sex chromosomes control vertical transmission of feminizing Wolbachia symbionts in an isopod.</title>
        <authorList>
            <person name="Becking T."/>
            <person name="Chebbi M.A."/>
            <person name="Giraud I."/>
            <person name="Moumen B."/>
            <person name="Laverre T."/>
            <person name="Caubet Y."/>
            <person name="Peccoud J."/>
            <person name="Gilbert C."/>
            <person name="Cordaux R."/>
        </authorList>
    </citation>
    <scope>NUCLEOTIDE SEQUENCE [LARGE SCALE GENOMIC DNA]</scope>
    <source>
        <strain evidence="17">ANa2</strain>
        <tissue evidence="17">Whole body excluding digestive tract and cuticle</tissue>
    </source>
</reference>
<gene>
    <name evidence="17" type="primary">Pqbp1</name>
    <name evidence="17" type="ORF">Anas_06976</name>
</gene>
<keyword evidence="6" id="KW-0507">mRNA processing</keyword>
<evidence type="ECO:0000256" key="15">
    <source>
        <dbReference type="SAM" id="MobiDB-lite"/>
    </source>
</evidence>
<dbReference type="SMART" id="SM00456">
    <property type="entry name" value="WW"/>
    <property type="match status" value="1"/>
</dbReference>
<evidence type="ECO:0000256" key="14">
    <source>
        <dbReference type="ARBA" id="ARBA00046362"/>
    </source>
</evidence>
<feature type="domain" description="WW" evidence="16">
    <location>
        <begin position="113"/>
        <end position="147"/>
    </location>
</feature>
<evidence type="ECO:0000256" key="7">
    <source>
        <dbReference type="ARBA" id="ARBA00022737"/>
    </source>
</evidence>
<keyword evidence="11" id="KW-0508">mRNA splicing</keyword>
<evidence type="ECO:0000256" key="4">
    <source>
        <dbReference type="ARBA" id="ARBA00022553"/>
    </source>
</evidence>
<keyword evidence="7" id="KW-0677">Repeat</keyword>
<name>A0A5N5SR11_9CRUS</name>
<feature type="compositionally biased region" description="Basic and acidic residues" evidence="15">
    <location>
        <begin position="200"/>
        <end position="211"/>
    </location>
</feature>
<comment type="subunit">
    <text evidence="14">Interacts with POU3F2/Brn-2, ATXN1, TXNL4A, HTT and AR. Interaction with ATXN1 correlates positively with the length of the polyglutamine tract. Interacts with RNA polymerase II large subunit in a phosphorylation-dependent manner. Forms a ternary complex with ATXN1 mutant and phosphorylated RNA polymerase II. Interacts (via C-terminus) with TXNL4A and CD2BP2. Interacts (via WW domain) with ATN1 and SF3B1, and may interact with additional splice factors. Interacts (via WW domain) with WBP11; Leading to reduce interaction between PQBP1 and TXNL4A. Interacts with CAPRIN1. Interacts with DDX1. Interacts with SFPQ. Interacts with KHSRP.</text>
</comment>
<dbReference type="SUPFAM" id="SSF51045">
    <property type="entry name" value="WW domain"/>
    <property type="match status" value="1"/>
</dbReference>
<keyword evidence="4" id="KW-0597">Phosphoprotein</keyword>
<evidence type="ECO:0000256" key="3">
    <source>
        <dbReference type="ARBA" id="ARBA00021117"/>
    </source>
</evidence>
<dbReference type="InterPro" id="IPR036020">
    <property type="entry name" value="WW_dom_sf"/>
</dbReference>
<dbReference type="EMBL" id="SEYY01021228">
    <property type="protein sequence ID" value="KAB7496585.1"/>
    <property type="molecule type" value="Genomic_DNA"/>
</dbReference>
<protein>
    <recommendedName>
        <fullName evidence="3">Polyglutamine-binding protein 1</fullName>
    </recommendedName>
    <alternativeName>
        <fullName evidence="13">Polyglutamine tract-binding protein 1</fullName>
    </alternativeName>
</protein>
<keyword evidence="8" id="KW-0391">Immunity</keyword>
<evidence type="ECO:0000256" key="13">
    <source>
        <dbReference type="ARBA" id="ARBA00042167"/>
    </source>
</evidence>
<dbReference type="GO" id="GO:0016607">
    <property type="term" value="C:nuclear speck"/>
    <property type="evidence" value="ECO:0007669"/>
    <property type="project" value="UniProtKB-SubCell"/>
</dbReference>
<keyword evidence="12" id="KW-0539">Nucleus</keyword>